<evidence type="ECO:0000256" key="3">
    <source>
        <dbReference type="ARBA" id="ARBA00023163"/>
    </source>
</evidence>
<gene>
    <name evidence="5" type="ORF">GHA_00551</name>
</gene>
<dbReference type="InterPro" id="IPR008920">
    <property type="entry name" value="TF_FadR/GntR_C"/>
</dbReference>
<dbReference type="AlphaFoldDB" id="A0AA35D5A9"/>
<evidence type="ECO:0000256" key="2">
    <source>
        <dbReference type="ARBA" id="ARBA00023125"/>
    </source>
</evidence>
<name>A0AA35D5A9_9BURK</name>
<keyword evidence="1" id="KW-0805">Transcription regulation</keyword>
<feature type="domain" description="HTH gntR-type" evidence="4">
    <location>
        <begin position="16"/>
        <end position="83"/>
    </location>
</feature>
<dbReference type="Pfam" id="PF00392">
    <property type="entry name" value="GntR"/>
    <property type="match status" value="1"/>
</dbReference>
<keyword evidence="2" id="KW-0238">DNA-binding</keyword>
<proteinExistence type="predicted"/>
<dbReference type="RefSeq" id="WP_210930650.1">
    <property type="nucleotide sequence ID" value="NZ_CAHPRW010000012.1"/>
</dbReference>
<keyword evidence="3" id="KW-0804">Transcription</keyword>
<dbReference type="CDD" id="cd07377">
    <property type="entry name" value="WHTH_GntR"/>
    <property type="match status" value="1"/>
</dbReference>
<accession>A0AA35D5A9</accession>
<sequence length="226" mass="25433">MAATQTRHFSNRSTPTSLADTVADTIRQQLILGELRAGQHLSEAALSQQLDISRNTLREVFRILIKEGLLRHEPNRGVAVVVPSIADIIDIYRVRRLIECQALEKAWPLHPAHKRMREAVQAAHQAREGKDWKTVGSANMAFHAAIVALSDSERLSAMYEDIAAELRLAFGLLDDPEYLHAPYVDHNARLLQMFMEGQTVAAARELETYLVQSERMVLAVYARQIS</sequence>
<dbReference type="PANTHER" id="PTHR43537:SF45">
    <property type="entry name" value="GNTR FAMILY REGULATORY PROTEIN"/>
    <property type="match status" value="1"/>
</dbReference>
<dbReference type="InterPro" id="IPR036390">
    <property type="entry name" value="WH_DNA-bd_sf"/>
</dbReference>
<dbReference type="InterPro" id="IPR000524">
    <property type="entry name" value="Tscrpt_reg_HTH_GntR"/>
</dbReference>
<organism evidence="5 6">
    <name type="scientific">Comamonas aquatica</name>
    <dbReference type="NCBI Taxonomy" id="225991"/>
    <lineage>
        <taxon>Bacteria</taxon>
        <taxon>Pseudomonadati</taxon>
        <taxon>Pseudomonadota</taxon>
        <taxon>Betaproteobacteria</taxon>
        <taxon>Burkholderiales</taxon>
        <taxon>Comamonadaceae</taxon>
        <taxon>Comamonas</taxon>
    </lineage>
</organism>
<dbReference type="Gene3D" id="1.10.10.10">
    <property type="entry name" value="Winged helix-like DNA-binding domain superfamily/Winged helix DNA-binding domain"/>
    <property type="match status" value="1"/>
</dbReference>
<dbReference type="InterPro" id="IPR011711">
    <property type="entry name" value="GntR_C"/>
</dbReference>
<dbReference type="SUPFAM" id="SSF48008">
    <property type="entry name" value="GntR ligand-binding domain-like"/>
    <property type="match status" value="1"/>
</dbReference>
<dbReference type="SMART" id="SM00345">
    <property type="entry name" value="HTH_GNTR"/>
    <property type="match status" value="1"/>
</dbReference>
<dbReference type="InterPro" id="IPR036388">
    <property type="entry name" value="WH-like_DNA-bd_sf"/>
</dbReference>
<evidence type="ECO:0000313" key="5">
    <source>
        <dbReference type="EMBL" id="CAB5665380.1"/>
    </source>
</evidence>
<dbReference type="SUPFAM" id="SSF46785">
    <property type="entry name" value="Winged helix' DNA-binding domain"/>
    <property type="match status" value="1"/>
</dbReference>
<dbReference type="Gene3D" id="1.20.120.530">
    <property type="entry name" value="GntR ligand-binding domain-like"/>
    <property type="match status" value="1"/>
</dbReference>
<dbReference type="PROSITE" id="PS50949">
    <property type="entry name" value="HTH_GNTR"/>
    <property type="match status" value="1"/>
</dbReference>
<reference evidence="5" key="1">
    <citation type="submission" date="2020-05" db="EMBL/GenBank/DDBJ databases">
        <authorList>
            <person name="Delgado-Blas J."/>
        </authorList>
    </citation>
    <scope>NUCLEOTIDE SEQUENCE</scope>
    <source>
        <strain evidence="5">BB1454</strain>
    </source>
</reference>
<evidence type="ECO:0000256" key="1">
    <source>
        <dbReference type="ARBA" id="ARBA00023015"/>
    </source>
</evidence>
<evidence type="ECO:0000259" key="4">
    <source>
        <dbReference type="PROSITE" id="PS50949"/>
    </source>
</evidence>
<dbReference type="GO" id="GO:0003677">
    <property type="term" value="F:DNA binding"/>
    <property type="evidence" value="ECO:0007669"/>
    <property type="project" value="UniProtKB-KW"/>
</dbReference>
<evidence type="ECO:0000313" key="6">
    <source>
        <dbReference type="Proteomes" id="UP000834458"/>
    </source>
</evidence>
<dbReference type="SMART" id="SM00895">
    <property type="entry name" value="FCD"/>
    <property type="match status" value="1"/>
</dbReference>
<dbReference type="PANTHER" id="PTHR43537">
    <property type="entry name" value="TRANSCRIPTIONAL REGULATOR, GNTR FAMILY"/>
    <property type="match status" value="1"/>
</dbReference>
<dbReference type="GeneID" id="74937933"/>
<dbReference type="Pfam" id="PF07729">
    <property type="entry name" value="FCD"/>
    <property type="match status" value="1"/>
</dbReference>
<dbReference type="EMBL" id="CAHPSC010000005">
    <property type="protein sequence ID" value="CAB5665380.1"/>
    <property type="molecule type" value="Genomic_DNA"/>
</dbReference>
<comment type="caution">
    <text evidence="5">The sequence shown here is derived from an EMBL/GenBank/DDBJ whole genome shotgun (WGS) entry which is preliminary data.</text>
</comment>
<dbReference type="GO" id="GO:0003700">
    <property type="term" value="F:DNA-binding transcription factor activity"/>
    <property type="evidence" value="ECO:0007669"/>
    <property type="project" value="InterPro"/>
</dbReference>
<dbReference type="Proteomes" id="UP000834458">
    <property type="component" value="Unassembled WGS sequence"/>
</dbReference>
<protein>
    <submittedName>
        <fullName evidence="5">Colanic acid/biofilm transcriptional regulator</fullName>
    </submittedName>
</protein>